<reference evidence="3" key="1">
    <citation type="submission" date="2003-08" db="EMBL/GenBank/DDBJ databases">
        <authorList>
            <person name="Birren B."/>
            <person name="Nusbaum C."/>
            <person name="Abebe A."/>
            <person name="Abouelleil A."/>
            <person name="Adekoya E."/>
            <person name="Ait-zahra M."/>
            <person name="Allen N."/>
            <person name="Allen T."/>
            <person name="An P."/>
            <person name="Anderson M."/>
            <person name="Anderson S."/>
            <person name="Arachchi H."/>
            <person name="Armbruster J."/>
            <person name="Bachantsang P."/>
            <person name="Baldwin J."/>
            <person name="Barry A."/>
            <person name="Bayul T."/>
            <person name="Blitshsteyn B."/>
            <person name="Bloom T."/>
            <person name="Blye J."/>
            <person name="Boguslavskiy L."/>
            <person name="Borowsky M."/>
            <person name="Boukhgalter B."/>
            <person name="Brunache A."/>
            <person name="Butler J."/>
            <person name="Calixte N."/>
            <person name="Calvo S."/>
            <person name="Camarata J."/>
            <person name="Campo K."/>
            <person name="Chang J."/>
            <person name="Cheshatsang Y."/>
            <person name="Citroen M."/>
            <person name="Collymore A."/>
            <person name="Considine T."/>
            <person name="Cook A."/>
            <person name="Cooke P."/>
            <person name="Corum B."/>
            <person name="Cuomo C."/>
            <person name="David R."/>
            <person name="Dawoe T."/>
            <person name="Degray S."/>
            <person name="Dodge S."/>
            <person name="Dooley K."/>
            <person name="Dorje P."/>
            <person name="Dorjee K."/>
            <person name="Dorris L."/>
            <person name="Duffey N."/>
            <person name="Dupes A."/>
            <person name="Elkins T."/>
            <person name="Engels R."/>
            <person name="Erickson J."/>
            <person name="Farina A."/>
            <person name="Faro S."/>
            <person name="Ferreira P."/>
            <person name="Fischer H."/>
            <person name="Fitzgerald M."/>
            <person name="Foley K."/>
            <person name="Gage D."/>
            <person name="Galagan J."/>
            <person name="Gearin G."/>
            <person name="Gnerre S."/>
            <person name="Gnirke A."/>
            <person name="Goyette A."/>
            <person name="Graham J."/>
            <person name="Grandbois E."/>
            <person name="Gyaltsen K."/>
            <person name="Hafez N."/>
            <person name="Hagopian D."/>
            <person name="Hagos B."/>
            <person name="Hall J."/>
            <person name="Hatcher B."/>
            <person name="Heller A."/>
            <person name="Higgins H."/>
            <person name="Honan T."/>
            <person name="Horn A."/>
            <person name="Houde N."/>
            <person name="Hughes L."/>
            <person name="Hulme W."/>
            <person name="Husby E."/>
            <person name="Iliev I."/>
            <person name="Jaffe D."/>
            <person name="Jones C."/>
            <person name="Kamal M."/>
            <person name="Kamat A."/>
            <person name="Kamvysselis M."/>
            <person name="Karlsson E."/>
            <person name="Kells C."/>
            <person name="Kieu A."/>
            <person name="Kisner P."/>
            <person name="Kodira C."/>
            <person name="Kulbokas E."/>
            <person name="Labutti K."/>
            <person name="Lama D."/>
            <person name="Landers T."/>
            <person name="Leger J."/>
            <person name="Levine S."/>
            <person name="Lewis D."/>
            <person name="Lewis T."/>
            <person name="Lindblad-toh K."/>
            <person name="Liu X."/>
            <person name="Lokyitsang T."/>
            <person name="Lokyitsang Y."/>
            <person name="Lucien O."/>
            <person name="Lui A."/>
            <person name="Ma L.J."/>
            <person name="Mabbitt R."/>
            <person name="Macdonald J."/>
            <person name="Maclean C."/>
            <person name="Major J."/>
            <person name="Manning J."/>
            <person name="Marabella R."/>
            <person name="Maru K."/>
            <person name="Matthews C."/>
            <person name="Mauceli E."/>
            <person name="Mccarthy M."/>
            <person name="Mcdonough S."/>
            <person name="Mcghee T."/>
            <person name="Meldrim J."/>
            <person name="Meneus L."/>
            <person name="Mesirov J."/>
            <person name="Mihalev A."/>
            <person name="Mihova T."/>
            <person name="Mikkelsen T."/>
            <person name="Mlenga V."/>
            <person name="Moru K."/>
            <person name="Mozes J."/>
            <person name="Mulrain L."/>
            <person name="Munson G."/>
            <person name="Naylor J."/>
            <person name="Newes C."/>
            <person name="Nguyen C."/>
            <person name="Nguyen N."/>
            <person name="Nguyen T."/>
            <person name="Nicol R."/>
            <person name="Nielsen C."/>
            <person name="Nizzari M."/>
            <person name="Norbu C."/>
            <person name="Norbu N."/>
            <person name="O'donnell P."/>
            <person name="Okoawo O."/>
            <person name="O'leary S."/>
            <person name="Omotosho B."/>
            <person name="O'neill K."/>
            <person name="Osman S."/>
            <person name="Parker S."/>
            <person name="Perrin D."/>
            <person name="Phunkhang P."/>
            <person name="Piqani B."/>
            <person name="Purcell S."/>
            <person name="Rachupka T."/>
            <person name="Ramasamy U."/>
            <person name="Rameau R."/>
            <person name="Ray V."/>
            <person name="Raymond C."/>
            <person name="Retta R."/>
            <person name="Richardson S."/>
            <person name="Rise C."/>
            <person name="Rodriguez J."/>
            <person name="Rogers J."/>
            <person name="Rogov P."/>
            <person name="Rutman M."/>
            <person name="Schupbach R."/>
            <person name="Seaman C."/>
            <person name="Settipalli S."/>
            <person name="Sharpe T."/>
            <person name="Sheridan J."/>
            <person name="Sherpa N."/>
            <person name="Shi J."/>
            <person name="Smirnov S."/>
            <person name="Smith C."/>
            <person name="Sougnez C."/>
            <person name="Spencer B."/>
            <person name="Stalker J."/>
            <person name="Stange-thomann N."/>
            <person name="Stavropoulos S."/>
            <person name="Stetson K."/>
            <person name="Stone C."/>
            <person name="Stone S."/>
            <person name="Stubbs M."/>
            <person name="Talamas J."/>
            <person name="Tchuinga P."/>
            <person name="Tenzing P."/>
            <person name="Tesfaye S."/>
            <person name="Theodore J."/>
            <person name="Thoulutsang Y."/>
            <person name="Topham K."/>
            <person name="Towey S."/>
            <person name="Tsamla T."/>
            <person name="Tsomo N."/>
            <person name="Vallee D."/>
            <person name="Vassiliev H."/>
            <person name="Venkataraman V."/>
            <person name="Vinson J."/>
            <person name="Vo A."/>
            <person name="Wade C."/>
            <person name="Wang S."/>
            <person name="Wangchuk T."/>
            <person name="Wangdi T."/>
            <person name="Whittaker C."/>
            <person name="Wilkinson J."/>
            <person name="Wu Y."/>
            <person name="Wyman D."/>
            <person name="Yadav S."/>
            <person name="Yang S."/>
            <person name="Yang X."/>
            <person name="Yeager S."/>
            <person name="Yee E."/>
            <person name="Young G."/>
            <person name="Zainoun J."/>
            <person name="Zembeck L."/>
            <person name="Zimmer A."/>
            <person name="Zody M."/>
            <person name="Lander E."/>
        </authorList>
    </citation>
    <scope>NUCLEOTIDE SEQUENCE [LARGE SCALE GENOMIC DNA]</scope>
</reference>
<dbReference type="HOGENOM" id="CLU_1214418_0_0_1"/>
<organism evidence="2 3">
    <name type="scientific">Ciona savignyi</name>
    <name type="common">Pacific transparent sea squirt</name>
    <dbReference type="NCBI Taxonomy" id="51511"/>
    <lineage>
        <taxon>Eukaryota</taxon>
        <taxon>Metazoa</taxon>
        <taxon>Chordata</taxon>
        <taxon>Tunicata</taxon>
        <taxon>Ascidiacea</taxon>
        <taxon>Phlebobranchia</taxon>
        <taxon>Cionidae</taxon>
        <taxon>Ciona</taxon>
    </lineage>
</organism>
<dbReference type="Proteomes" id="UP000007875">
    <property type="component" value="Unassembled WGS sequence"/>
</dbReference>
<name>H2YZS7_CIOSA</name>
<proteinExistence type="predicted"/>
<sequence>MGISVNEEPEIRPFLCPGCSKLYVREATFKKHLEECKTKPQMSISATASALGIEPPPMPTSSAGLHEFDQSLLQVNIVGSSPQHQSGQQPAKRPRISHDDHQVGLGSQNADSPISDVQIKQESEIGNESPAVFVTQTEGEYKLPDVLYSGSAHGDQIHIQDVTFSTSTAQQSSPQVIHTSSPGIILSQPPNPAMGAAKEGDATTINQAALRWQWDNGNSSSIPRLNFP</sequence>
<dbReference type="Ensembl" id="ENSCSAVT00000010970.1">
    <property type="protein sequence ID" value="ENSCSAVP00000010839.1"/>
    <property type="gene ID" value="ENSCSAVG00000006356.1"/>
</dbReference>
<reference evidence="2" key="3">
    <citation type="submission" date="2025-09" db="UniProtKB">
        <authorList>
            <consortium name="Ensembl"/>
        </authorList>
    </citation>
    <scope>IDENTIFICATION</scope>
</reference>
<dbReference type="AlphaFoldDB" id="H2YZS7"/>
<evidence type="ECO:0000256" key="1">
    <source>
        <dbReference type="SAM" id="MobiDB-lite"/>
    </source>
</evidence>
<reference evidence="2" key="2">
    <citation type="submission" date="2025-08" db="UniProtKB">
        <authorList>
            <consortium name="Ensembl"/>
        </authorList>
    </citation>
    <scope>IDENTIFICATION</scope>
</reference>
<dbReference type="InParanoid" id="H2YZS7"/>
<accession>H2YZS7</accession>
<feature type="region of interest" description="Disordered" evidence="1">
    <location>
        <begin position="80"/>
        <end position="113"/>
    </location>
</feature>
<keyword evidence="3" id="KW-1185">Reference proteome</keyword>
<evidence type="ECO:0000313" key="2">
    <source>
        <dbReference type="Ensembl" id="ENSCSAVP00000010839.1"/>
    </source>
</evidence>
<protein>
    <submittedName>
        <fullName evidence="2">Uncharacterized protein</fullName>
    </submittedName>
</protein>
<feature type="compositionally biased region" description="Low complexity" evidence="1">
    <location>
        <begin position="80"/>
        <end position="90"/>
    </location>
</feature>
<evidence type="ECO:0000313" key="3">
    <source>
        <dbReference type="Proteomes" id="UP000007875"/>
    </source>
</evidence>